<evidence type="ECO:0000313" key="15">
    <source>
        <dbReference type="Proteomes" id="UP000504608"/>
    </source>
</evidence>
<dbReference type="GO" id="GO:0005886">
    <property type="term" value="C:plasma membrane"/>
    <property type="evidence" value="ECO:0007669"/>
    <property type="project" value="TreeGrafter"/>
</dbReference>
<feature type="transmembrane region" description="Helical" evidence="12">
    <location>
        <begin position="405"/>
        <end position="425"/>
    </location>
</feature>
<dbReference type="Proteomes" id="UP000504608">
    <property type="component" value="Unplaced"/>
</dbReference>
<feature type="transmembrane region" description="Helical" evidence="12">
    <location>
        <begin position="445"/>
        <end position="469"/>
    </location>
</feature>
<dbReference type="Pfam" id="PF08022">
    <property type="entry name" value="FAD_binding_8"/>
    <property type="match status" value="1"/>
</dbReference>
<feature type="domain" description="EF-hand" evidence="13">
    <location>
        <begin position="146"/>
        <end position="181"/>
    </location>
</feature>
<dbReference type="InterPro" id="IPR017938">
    <property type="entry name" value="Riboflavin_synthase-like_b-brl"/>
</dbReference>
<dbReference type="GO" id="GO:0042742">
    <property type="term" value="P:defense response to bacterium"/>
    <property type="evidence" value="ECO:0007669"/>
    <property type="project" value="UniProtKB-ARBA"/>
</dbReference>
<dbReference type="SUPFAM" id="SSF63380">
    <property type="entry name" value="Riboflavin synthase domain-like"/>
    <property type="match status" value="1"/>
</dbReference>
<evidence type="ECO:0000259" key="13">
    <source>
        <dbReference type="PROSITE" id="PS50222"/>
    </source>
</evidence>
<keyword evidence="5" id="KW-0274">FAD</keyword>
<comment type="subcellular location">
    <subcellularLocation>
        <location evidence="1">Membrane</location>
        <topology evidence="1">Multi-pass membrane protein</topology>
    </subcellularLocation>
</comment>
<dbReference type="SUPFAM" id="SSF52343">
    <property type="entry name" value="Ferredoxin reductase-like, C-terminal NADP-linked domain"/>
    <property type="match status" value="1"/>
</dbReference>
<feature type="domain" description="FAD-binding FR-type" evidence="14">
    <location>
        <begin position="499"/>
        <end position="604"/>
    </location>
</feature>
<keyword evidence="10 12" id="KW-0472">Membrane</keyword>
<dbReference type="FunFam" id="2.40.30.10:FF:000059">
    <property type="entry name" value="dual oxidase isoform X1"/>
    <property type="match status" value="1"/>
</dbReference>
<evidence type="ECO:0000256" key="1">
    <source>
        <dbReference type="ARBA" id="ARBA00004141"/>
    </source>
</evidence>
<evidence type="ECO:0000256" key="7">
    <source>
        <dbReference type="ARBA" id="ARBA00022857"/>
    </source>
</evidence>
<keyword evidence="9" id="KW-0560">Oxidoreductase</keyword>
<evidence type="ECO:0000256" key="2">
    <source>
        <dbReference type="ARBA" id="ARBA00022630"/>
    </source>
</evidence>
<dbReference type="Gene3D" id="1.10.238.10">
    <property type="entry name" value="EF-hand"/>
    <property type="match status" value="1"/>
</dbReference>
<dbReference type="GO" id="GO:0004601">
    <property type="term" value="F:peroxidase activity"/>
    <property type="evidence" value="ECO:0007669"/>
    <property type="project" value="InterPro"/>
</dbReference>
<dbReference type="GO" id="GO:0005509">
    <property type="term" value="F:calcium ion binding"/>
    <property type="evidence" value="ECO:0007669"/>
    <property type="project" value="InterPro"/>
</dbReference>
<dbReference type="Pfam" id="PF08030">
    <property type="entry name" value="NAD_binding_6"/>
    <property type="match status" value="1"/>
</dbReference>
<keyword evidence="15" id="KW-1185">Reference proteome</keyword>
<dbReference type="GO" id="GO:0009653">
    <property type="term" value="P:anatomical structure morphogenesis"/>
    <property type="evidence" value="ECO:0007669"/>
    <property type="project" value="UniProtKB-ARBA"/>
</dbReference>
<evidence type="ECO:0000256" key="10">
    <source>
        <dbReference type="ARBA" id="ARBA00023136"/>
    </source>
</evidence>
<keyword evidence="4" id="KW-0479">Metal-binding</keyword>
<dbReference type="Pfam" id="PF01794">
    <property type="entry name" value="Ferric_reduct"/>
    <property type="match status" value="1"/>
</dbReference>
<dbReference type="GO" id="GO:0016174">
    <property type="term" value="F:NAD(P)H oxidase H2O2-forming activity"/>
    <property type="evidence" value="ECO:0007669"/>
    <property type="project" value="TreeGrafter"/>
</dbReference>
<dbReference type="PROSITE" id="PS51384">
    <property type="entry name" value="FAD_FR"/>
    <property type="match status" value="1"/>
</dbReference>
<evidence type="ECO:0000256" key="3">
    <source>
        <dbReference type="ARBA" id="ARBA00022692"/>
    </source>
</evidence>
<evidence type="ECO:0000256" key="11">
    <source>
        <dbReference type="SAM" id="MobiDB-lite"/>
    </source>
</evidence>
<evidence type="ECO:0000256" key="9">
    <source>
        <dbReference type="ARBA" id="ARBA00023002"/>
    </source>
</evidence>
<dbReference type="InterPro" id="IPR017927">
    <property type="entry name" value="FAD-bd_FR_type"/>
</dbReference>
<dbReference type="InterPro" id="IPR013112">
    <property type="entry name" value="FAD-bd_8"/>
</dbReference>
<dbReference type="RefSeq" id="XP_022971713.1">
    <property type="nucleotide sequence ID" value="XM_023115945.1"/>
</dbReference>
<reference evidence="16 17" key="1">
    <citation type="submission" date="2025-04" db="UniProtKB">
        <authorList>
            <consortium name="RefSeq"/>
        </authorList>
    </citation>
    <scope>IDENTIFICATION</scope>
    <source>
        <tissue evidence="16 17">Young leaves</tissue>
    </source>
</reference>
<evidence type="ECO:0000256" key="4">
    <source>
        <dbReference type="ARBA" id="ARBA00022723"/>
    </source>
</evidence>
<evidence type="ECO:0000256" key="6">
    <source>
        <dbReference type="ARBA" id="ARBA00022837"/>
    </source>
</evidence>
<protein>
    <submittedName>
        <fullName evidence="16 17">Respiratory burst oxidase homolog protein A-like</fullName>
    </submittedName>
</protein>
<dbReference type="PROSITE" id="PS50222">
    <property type="entry name" value="EF_HAND_2"/>
    <property type="match status" value="1"/>
</dbReference>
<evidence type="ECO:0000256" key="8">
    <source>
        <dbReference type="ARBA" id="ARBA00022989"/>
    </source>
</evidence>
<evidence type="ECO:0000313" key="17">
    <source>
        <dbReference type="RefSeq" id="XP_022971713.1"/>
    </source>
</evidence>
<dbReference type="AlphaFoldDB" id="A0A6J1I7P3"/>
<feature type="transmembrane region" description="Helical" evidence="12">
    <location>
        <begin position="264"/>
        <end position="282"/>
    </location>
</feature>
<dbReference type="GO" id="GO:0016175">
    <property type="term" value="F:superoxide-generating NAD(P)H oxidase activity"/>
    <property type="evidence" value="ECO:0007669"/>
    <property type="project" value="UniProtKB-ARBA"/>
</dbReference>
<gene>
    <name evidence="16 17" type="primary">LOC111470370</name>
</gene>
<dbReference type="SFLD" id="SFLDG01169">
    <property type="entry name" value="NADPH_oxidase_subgroup_(NOX)"/>
    <property type="match status" value="1"/>
</dbReference>
<dbReference type="InterPro" id="IPR013130">
    <property type="entry name" value="Fe3_Rdtase_TM_dom"/>
</dbReference>
<dbReference type="InterPro" id="IPR050369">
    <property type="entry name" value="RBOH/FRE"/>
</dbReference>
<dbReference type="InterPro" id="IPR011992">
    <property type="entry name" value="EF-hand-dom_pair"/>
</dbReference>
<keyword evidence="7" id="KW-0521">NADP</keyword>
<dbReference type="InterPro" id="IPR002048">
    <property type="entry name" value="EF_hand_dom"/>
</dbReference>
<dbReference type="Gene3D" id="2.40.30.10">
    <property type="entry name" value="Translation factors"/>
    <property type="match status" value="1"/>
</dbReference>
<dbReference type="PANTHER" id="PTHR11972">
    <property type="entry name" value="NADPH OXIDASE"/>
    <property type="match status" value="1"/>
</dbReference>
<keyword evidence="2" id="KW-0285">Flavoprotein</keyword>
<sequence length="788" mass="90848">MEIHLERQTEQRLSLSAAFALSSSSLSSSSTSSSRSSSSFQNDTFSFSGQNEDRSWYAPRLRFIDFLCDNESEWKLAEKRFDQLSWTSVGSEPAVKWSNFAFCIGMSESEEFAYELLRALRRRKDWQIEITKSEFHNLWCRLSHSSVNSRTRILFDLCDSNMDGRVTEKDIKQIILLTASTNKLSVTHEEGEYYAALVMEVLDEGKQGYIELPQFEKLFKITSPNAISPLNKRSSNSHNGHSHDPFQESICEAEMLLRSQWRRAWMVALWLVICLALFYWKFIQYCRRMEFEVMGYCLSIAKGAAETLKFNMALILLPVCRSTITRLRRNLSLNSVIPFNDNLNFHKLVAGGIAVGVILHGGTHLVCDFPRISNCDKSIFQRTIASRFNYHQPSYLEILSTTETLTGIIMVTLMAIAFLLATKWPRRKSATLPRSIQHVTGYNTFWYSHHLFVFVYALLIVHSIFLFLTDKATEKTTWMYIAIPVLLYTGERIYRAIRSCLYEVKVLKARTYSGKVLFLKLSKPERFKYRSGMYVLIQCPQISPFEWHPFSLTSAPQDTHLSMHIRNLGDWSYELYSLFHEGTSASKEYPKIFIDGPYGAASQDHVKYNHVVLIGLGIGATPFMSILKDVLNRLTGKCDGHTDNGKGSPSKSKTYLYWVTREQSSFDWFKDFMNDLTQSDQTQLAVEMHNFLTSVHHENDVRSVLIRAIQALHYTRRGIDIVSKTPVRTHFGRPNWINIFSNLVQRHRGERIGVFYCGPSALARELEGFCTKFSTKTSTRFVFHKENY</sequence>
<dbReference type="PROSITE" id="PS00018">
    <property type="entry name" value="EF_HAND_1"/>
    <property type="match status" value="1"/>
</dbReference>
<dbReference type="InterPro" id="IPR013623">
    <property type="entry name" value="NADPH_Ox"/>
</dbReference>
<proteinExistence type="predicted"/>
<evidence type="ECO:0000256" key="12">
    <source>
        <dbReference type="SAM" id="Phobius"/>
    </source>
</evidence>
<keyword evidence="6" id="KW-0106">Calcium</keyword>
<dbReference type="KEGG" id="cmax:111470370"/>
<name>A0A6J1I7P3_CUCMA</name>
<dbReference type="SFLD" id="SFLDG01168">
    <property type="entry name" value="Ferric_reductase_subgroup_(FRE"/>
    <property type="match status" value="1"/>
</dbReference>
<feature type="compositionally biased region" description="Low complexity" evidence="11">
    <location>
        <begin position="25"/>
        <end position="39"/>
    </location>
</feature>
<dbReference type="PANTHER" id="PTHR11972:SF127">
    <property type="entry name" value="RESPIRATORY BURST OXIDASE HOMOLOG PROTEIN A-LIKE"/>
    <property type="match status" value="1"/>
</dbReference>
<dbReference type="RefSeq" id="XP_022971705.1">
    <property type="nucleotide sequence ID" value="XM_023115937.1"/>
</dbReference>
<dbReference type="OrthoDB" id="167398at2759"/>
<dbReference type="GeneID" id="111470370"/>
<dbReference type="InterPro" id="IPR039261">
    <property type="entry name" value="FNR_nucleotide-bd"/>
</dbReference>
<dbReference type="InterPro" id="IPR013121">
    <property type="entry name" value="Fe_red_NAD-bd_6"/>
</dbReference>
<evidence type="ECO:0000259" key="14">
    <source>
        <dbReference type="PROSITE" id="PS51384"/>
    </source>
</evidence>
<organism evidence="15 17">
    <name type="scientific">Cucurbita maxima</name>
    <name type="common">Pumpkin</name>
    <name type="synonym">Winter squash</name>
    <dbReference type="NCBI Taxonomy" id="3661"/>
    <lineage>
        <taxon>Eukaryota</taxon>
        <taxon>Viridiplantae</taxon>
        <taxon>Streptophyta</taxon>
        <taxon>Embryophyta</taxon>
        <taxon>Tracheophyta</taxon>
        <taxon>Spermatophyta</taxon>
        <taxon>Magnoliopsida</taxon>
        <taxon>eudicotyledons</taxon>
        <taxon>Gunneridae</taxon>
        <taxon>Pentapetalae</taxon>
        <taxon>rosids</taxon>
        <taxon>fabids</taxon>
        <taxon>Cucurbitales</taxon>
        <taxon>Cucurbitaceae</taxon>
        <taxon>Cucurbiteae</taxon>
        <taxon>Cucurbita</taxon>
    </lineage>
</organism>
<dbReference type="CDD" id="cd06186">
    <property type="entry name" value="NOX_Duox_like_FAD_NADP"/>
    <property type="match status" value="1"/>
</dbReference>
<accession>A0A6J1I7P3</accession>
<evidence type="ECO:0000313" key="16">
    <source>
        <dbReference type="RefSeq" id="XP_022971705.1"/>
    </source>
</evidence>
<feature type="region of interest" description="Disordered" evidence="11">
    <location>
        <begin position="25"/>
        <end position="45"/>
    </location>
</feature>
<dbReference type="Pfam" id="PF08414">
    <property type="entry name" value="NADPH_Ox"/>
    <property type="match status" value="1"/>
</dbReference>
<dbReference type="Gene3D" id="3.40.50.80">
    <property type="entry name" value="Nucleotide-binding domain of ferredoxin-NADP reductase (FNR) module"/>
    <property type="match status" value="1"/>
</dbReference>
<dbReference type="InterPro" id="IPR018247">
    <property type="entry name" value="EF_Hand_1_Ca_BS"/>
</dbReference>
<keyword evidence="8 12" id="KW-1133">Transmembrane helix</keyword>
<evidence type="ECO:0000256" key="5">
    <source>
        <dbReference type="ARBA" id="ARBA00022827"/>
    </source>
</evidence>
<keyword evidence="3 12" id="KW-0812">Transmembrane</keyword>
<dbReference type="SUPFAM" id="SSF47473">
    <property type="entry name" value="EF-hand"/>
    <property type="match status" value="1"/>
</dbReference>